<evidence type="ECO:0000256" key="6">
    <source>
        <dbReference type="SAM" id="SignalP"/>
    </source>
</evidence>
<evidence type="ECO:0000256" key="2">
    <source>
        <dbReference type="ARBA" id="ARBA00005722"/>
    </source>
</evidence>
<name>A0ABQ5YAQ2_9NEIS</name>
<evidence type="ECO:0008006" key="9">
    <source>
        <dbReference type="Google" id="ProtNLM"/>
    </source>
</evidence>
<gene>
    <name evidence="7" type="ORF">GCM10007907_08110</name>
</gene>
<keyword evidence="3 6" id="KW-0732">Signal</keyword>
<comment type="caution">
    <text evidence="7">The sequence shown here is derived from an EMBL/GenBank/DDBJ whole genome shotgun (WGS) entry which is preliminary data.</text>
</comment>
<sequence>MPNTEYTTMKRIYTGLSAALLSMATQAGTLELGVGASAISLPDYRGSDEQRAYLLPVPYISYRSEHLEVSRTGLRGKLALSERAELDLSFGATPPVRAGRNQARLGMPELDPMLEVGPSLRYRLSATDAAVRTELVLPVRAVIGFDDWRTRHRGNLFNPRLAADWKLGQGDEAWKLGGSLGVLVGDRDLHQYVYGVAPQYVRPGRAAYDARGGYGGTQLTFSASRDLGDYWLGAFLRTDHLAGARFADSPLVRQENNVSAGITLVWRFYRRD</sequence>
<keyword evidence="5" id="KW-0998">Cell outer membrane</keyword>
<evidence type="ECO:0000256" key="5">
    <source>
        <dbReference type="ARBA" id="ARBA00023237"/>
    </source>
</evidence>
<evidence type="ECO:0000313" key="7">
    <source>
        <dbReference type="EMBL" id="GLR12021.1"/>
    </source>
</evidence>
<evidence type="ECO:0000313" key="8">
    <source>
        <dbReference type="Proteomes" id="UP001156706"/>
    </source>
</evidence>
<organism evidence="7 8">
    <name type="scientific">Chitinimonas prasina</name>
    <dbReference type="NCBI Taxonomy" id="1434937"/>
    <lineage>
        <taxon>Bacteria</taxon>
        <taxon>Pseudomonadati</taxon>
        <taxon>Pseudomonadota</taxon>
        <taxon>Betaproteobacteria</taxon>
        <taxon>Neisseriales</taxon>
        <taxon>Chitinibacteraceae</taxon>
        <taxon>Chitinimonas</taxon>
    </lineage>
</organism>
<evidence type="ECO:0000256" key="4">
    <source>
        <dbReference type="ARBA" id="ARBA00023136"/>
    </source>
</evidence>
<dbReference type="EMBL" id="BSOG01000001">
    <property type="protein sequence ID" value="GLR12021.1"/>
    <property type="molecule type" value="Genomic_DNA"/>
</dbReference>
<protein>
    <recommendedName>
        <fullName evidence="9">MipA/OmpV family protein</fullName>
    </recommendedName>
</protein>
<feature type="chain" id="PRO_5046573598" description="MipA/OmpV family protein" evidence="6">
    <location>
        <begin position="28"/>
        <end position="272"/>
    </location>
</feature>
<evidence type="ECO:0000256" key="3">
    <source>
        <dbReference type="ARBA" id="ARBA00022729"/>
    </source>
</evidence>
<reference evidence="8" key="1">
    <citation type="journal article" date="2019" name="Int. J. Syst. Evol. Microbiol.">
        <title>The Global Catalogue of Microorganisms (GCM) 10K type strain sequencing project: providing services to taxonomists for standard genome sequencing and annotation.</title>
        <authorList>
            <consortium name="The Broad Institute Genomics Platform"/>
            <consortium name="The Broad Institute Genome Sequencing Center for Infectious Disease"/>
            <person name="Wu L."/>
            <person name="Ma J."/>
        </authorList>
    </citation>
    <scope>NUCLEOTIDE SEQUENCE [LARGE SCALE GENOMIC DNA]</scope>
    <source>
        <strain evidence="8">NBRC 110044</strain>
    </source>
</reference>
<feature type="signal peptide" evidence="6">
    <location>
        <begin position="1"/>
        <end position="27"/>
    </location>
</feature>
<evidence type="ECO:0000256" key="1">
    <source>
        <dbReference type="ARBA" id="ARBA00004442"/>
    </source>
</evidence>
<dbReference type="Proteomes" id="UP001156706">
    <property type="component" value="Unassembled WGS sequence"/>
</dbReference>
<proteinExistence type="inferred from homology"/>
<comment type="subcellular location">
    <subcellularLocation>
        <location evidence="1">Cell outer membrane</location>
    </subcellularLocation>
</comment>
<keyword evidence="4" id="KW-0472">Membrane</keyword>
<keyword evidence="8" id="KW-1185">Reference proteome</keyword>
<dbReference type="PANTHER" id="PTHR38776">
    <property type="entry name" value="MLTA-INTERACTING PROTEIN-RELATED"/>
    <property type="match status" value="1"/>
</dbReference>
<dbReference type="InterPro" id="IPR010583">
    <property type="entry name" value="MipA"/>
</dbReference>
<comment type="similarity">
    <text evidence="2">Belongs to the MipA/OmpV family.</text>
</comment>
<dbReference type="PANTHER" id="PTHR38776:SF1">
    <property type="entry name" value="MLTA-INTERACTING PROTEIN-RELATED"/>
    <property type="match status" value="1"/>
</dbReference>
<accession>A0ABQ5YAQ2</accession>
<dbReference type="Pfam" id="PF06629">
    <property type="entry name" value="MipA"/>
    <property type="match status" value="1"/>
</dbReference>